<protein>
    <recommendedName>
        <fullName evidence="4">DUF2238 domain-containing protein</fullName>
    </recommendedName>
</protein>
<accession>A0ABT2UEV0</accession>
<evidence type="ECO:0008006" key="4">
    <source>
        <dbReference type="Google" id="ProtNLM"/>
    </source>
</evidence>
<gene>
    <name evidence="2" type="ORF">OB236_13705</name>
</gene>
<feature type="transmembrane region" description="Helical" evidence="1">
    <location>
        <begin position="12"/>
        <end position="30"/>
    </location>
</feature>
<dbReference type="InterPro" id="IPR014509">
    <property type="entry name" value="YjdF-like"/>
</dbReference>
<evidence type="ECO:0000313" key="2">
    <source>
        <dbReference type="EMBL" id="MCU6793173.1"/>
    </source>
</evidence>
<feature type="transmembrane region" description="Helical" evidence="1">
    <location>
        <begin position="36"/>
        <end position="54"/>
    </location>
</feature>
<feature type="transmembrane region" description="Helical" evidence="1">
    <location>
        <begin position="95"/>
        <end position="113"/>
    </location>
</feature>
<keyword evidence="1" id="KW-0472">Membrane</keyword>
<dbReference type="EMBL" id="JAOQIO010000038">
    <property type="protein sequence ID" value="MCU6793173.1"/>
    <property type="molecule type" value="Genomic_DNA"/>
</dbReference>
<evidence type="ECO:0000256" key="1">
    <source>
        <dbReference type="SAM" id="Phobius"/>
    </source>
</evidence>
<dbReference type="Proteomes" id="UP001652445">
    <property type="component" value="Unassembled WGS sequence"/>
</dbReference>
<feature type="transmembrane region" description="Helical" evidence="1">
    <location>
        <begin position="125"/>
        <end position="147"/>
    </location>
</feature>
<proteinExistence type="predicted"/>
<dbReference type="RefSeq" id="WP_262684479.1">
    <property type="nucleotide sequence ID" value="NZ_JAOQIO010000038.1"/>
</dbReference>
<keyword evidence="1" id="KW-1133">Transmembrane helix</keyword>
<feature type="transmembrane region" description="Helical" evidence="1">
    <location>
        <begin position="66"/>
        <end position="89"/>
    </location>
</feature>
<name>A0ABT2UEV0_9BACL</name>
<feature type="transmembrane region" description="Helical" evidence="1">
    <location>
        <begin position="167"/>
        <end position="187"/>
    </location>
</feature>
<keyword evidence="1" id="KW-0812">Transmembrane</keyword>
<sequence length="199" mass="22470">MSSQKKQRFNDYFELGLYFISTGCLIYFLIQGIPLKALQGILIISVLTIIRGVVKFTKTELFPALRFSILFFIFLTMLLANEFGFYGIIPNLDKIEHLLSGVILHFIGMLIYWKLTAAEGNQRNVSSTAIWFGFFFSVAMAGFWEMYEFTTDYLFGFQSQRGSLTDTMGDIICGTIGAVGTSIYLAFKGKRENPSPSTT</sequence>
<reference evidence="2 3" key="1">
    <citation type="submission" date="2022-09" db="EMBL/GenBank/DDBJ databases">
        <authorList>
            <person name="Han X.L."/>
            <person name="Wang Q."/>
            <person name="Lu T."/>
        </authorList>
    </citation>
    <scope>NUCLEOTIDE SEQUENCE [LARGE SCALE GENOMIC DNA]</scope>
    <source>
        <strain evidence="2 3">WQ 127069</strain>
    </source>
</reference>
<evidence type="ECO:0000313" key="3">
    <source>
        <dbReference type="Proteomes" id="UP001652445"/>
    </source>
</evidence>
<comment type="caution">
    <text evidence="2">The sequence shown here is derived from an EMBL/GenBank/DDBJ whole genome shotgun (WGS) entry which is preliminary data.</text>
</comment>
<dbReference type="Pfam" id="PF09997">
    <property type="entry name" value="DUF2238"/>
    <property type="match status" value="1"/>
</dbReference>
<organism evidence="2 3">
    <name type="scientific">Paenibacillus baimaensis</name>
    <dbReference type="NCBI Taxonomy" id="2982185"/>
    <lineage>
        <taxon>Bacteria</taxon>
        <taxon>Bacillati</taxon>
        <taxon>Bacillota</taxon>
        <taxon>Bacilli</taxon>
        <taxon>Bacillales</taxon>
        <taxon>Paenibacillaceae</taxon>
        <taxon>Paenibacillus</taxon>
    </lineage>
</organism>
<keyword evidence="3" id="KW-1185">Reference proteome</keyword>